<evidence type="ECO:0000313" key="3">
    <source>
        <dbReference type="Proteomes" id="UP000007305"/>
    </source>
</evidence>
<dbReference type="Gramene" id="Zm00001eb165760_T001">
    <property type="protein sequence ID" value="Zm00001eb165760_P001"/>
    <property type="gene ID" value="Zm00001eb165760"/>
</dbReference>
<evidence type="ECO:0000313" key="2">
    <source>
        <dbReference type="EnsemblPlants" id="Zm00001eb165760_P001"/>
    </source>
</evidence>
<dbReference type="InParanoid" id="A0A804NJS5"/>
<reference evidence="3" key="1">
    <citation type="journal article" date="2009" name="Science">
        <title>The B73 maize genome: complexity, diversity, and dynamics.</title>
        <authorList>
            <person name="Schnable P.S."/>
            <person name="Ware D."/>
            <person name="Fulton R.S."/>
            <person name="Stein J.C."/>
            <person name="Wei F."/>
            <person name="Pasternak S."/>
            <person name="Liang C."/>
            <person name="Zhang J."/>
            <person name="Fulton L."/>
            <person name="Graves T.A."/>
            <person name="Minx P."/>
            <person name="Reily A.D."/>
            <person name="Courtney L."/>
            <person name="Kruchowski S.S."/>
            <person name="Tomlinson C."/>
            <person name="Strong C."/>
            <person name="Delehaunty K."/>
            <person name="Fronick C."/>
            <person name="Courtney B."/>
            <person name="Rock S.M."/>
            <person name="Belter E."/>
            <person name="Du F."/>
            <person name="Kim K."/>
            <person name="Abbott R.M."/>
            <person name="Cotton M."/>
            <person name="Levy A."/>
            <person name="Marchetto P."/>
            <person name="Ochoa K."/>
            <person name="Jackson S.M."/>
            <person name="Gillam B."/>
            <person name="Chen W."/>
            <person name="Yan L."/>
            <person name="Higginbotham J."/>
            <person name="Cardenas M."/>
            <person name="Waligorski J."/>
            <person name="Applebaum E."/>
            <person name="Phelps L."/>
            <person name="Falcone J."/>
            <person name="Kanchi K."/>
            <person name="Thane T."/>
            <person name="Scimone A."/>
            <person name="Thane N."/>
            <person name="Henke J."/>
            <person name="Wang T."/>
            <person name="Ruppert J."/>
            <person name="Shah N."/>
            <person name="Rotter K."/>
            <person name="Hodges J."/>
            <person name="Ingenthron E."/>
            <person name="Cordes M."/>
            <person name="Kohlberg S."/>
            <person name="Sgro J."/>
            <person name="Delgado B."/>
            <person name="Mead K."/>
            <person name="Chinwalla A."/>
            <person name="Leonard S."/>
            <person name="Crouse K."/>
            <person name="Collura K."/>
            <person name="Kudrna D."/>
            <person name="Currie J."/>
            <person name="He R."/>
            <person name="Angelova A."/>
            <person name="Rajasekar S."/>
            <person name="Mueller T."/>
            <person name="Lomeli R."/>
            <person name="Scara G."/>
            <person name="Ko A."/>
            <person name="Delaney K."/>
            <person name="Wissotski M."/>
            <person name="Lopez G."/>
            <person name="Campos D."/>
            <person name="Braidotti M."/>
            <person name="Ashley E."/>
            <person name="Golser W."/>
            <person name="Kim H."/>
            <person name="Lee S."/>
            <person name="Lin J."/>
            <person name="Dujmic Z."/>
            <person name="Kim W."/>
            <person name="Talag J."/>
            <person name="Zuccolo A."/>
            <person name="Fan C."/>
            <person name="Sebastian A."/>
            <person name="Kramer M."/>
            <person name="Spiegel L."/>
            <person name="Nascimento L."/>
            <person name="Zutavern T."/>
            <person name="Miller B."/>
            <person name="Ambroise C."/>
            <person name="Muller S."/>
            <person name="Spooner W."/>
            <person name="Narechania A."/>
            <person name="Ren L."/>
            <person name="Wei S."/>
            <person name="Kumari S."/>
            <person name="Faga B."/>
            <person name="Levy M.J."/>
            <person name="McMahan L."/>
            <person name="Van Buren P."/>
            <person name="Vaughn M.W."/>
            <person name="Ying K."/>
            <person name="Yeh C.-T."/>
            <person name="Emrich S.J."/>
            <person name="Jia Y."/>
            <person name="Kalyanaraman A."/>
            <person name="Hsia A.-P."/>
            <person name="Barbazuk W.B."/>
            <person name="Baucom R.S."/>
            <person name="Brutnell T.P."/>
            <person name="Carpita N.C."/>
            <person name="Chaparro C."/>
            <person name="Chia J.-M."/>
            <person name="Deragon J.-M."/>
            <person name="Estill J.C."/>
            <person name="Fu Y."/>
            <person name="Jeddeloh J.A."/>
            <person name="Han Y."/>
            <person name="Lee H."/>
            <person name="Li P."/>
            <person name="Lisch D.R."/>
            <person name="Liu S."/>
            <person name="Liu Z."/>
            <person name="Nagel D.H."/>
            <person name="McCann M.C."/>
            <person name="SanMiguel P."/>
            <person name="Myers A.M."/>
            <person name="Nettleton D."/>
            <person name="Nguyen J."/>
            <person name="Penning B.W."/>
            <person name="Ponnala L."/>
            <person name="Schneider K.L."/>
            <person name="Schwartz D.C."/>
            <person name="Sharma A."/>
            <person name="Soderlund C."/>
            <person name="Springer N.M."/>
            <person name="Sun Q."/>
            <person name="Wang H."/>
            <person name="Waterman M."/>
            <person name="Westerman R."/>
            <person name="Wolfgruber T.K."/>
            <person name="Yang L."/>
            <person name="Yu Y."/>
            <person name="Zhang L."/>
            <person name="Zhou S."/>
            <person name="Zhu Q."/>
            <person name="Bennetzen J.L."/>
            <person name="Dawe R.K."/>
            <person name="Jiang J."/>
            <person name="Jiang N."/>
            <person name="Presting G.G."/>
            <person name="Wessler S.R."/>
            <person name="Aluru S."/>
            <person name="Martienssen R.A."/>
            <person name="Clifton S.W."/>
            <person name="McCombie W.R."/>
            <person name="Wing R.A."/>
            <person name="Wilson R.K."/>
        </authorList>
    </citation>
    <scope>NUCLEOTIDE SEQUENCE [LARGE SCALE GENOMIC DNA]</scope>
    <source>
        <strain evidence="3">cv. B73</strain>
    </source>
</reference>
<dbReference type="AlphaFoldDB" id="A0A804NJS5"/>
<feature type="region of interest" description="Disordered" evidence="1">
    <location>
        <begin position="1"/>
        <end position="68"/>
    </location>
</feature>
<feature type="compositionally biased region" description="Basic residues" evidence="1">
    <location>
        <begin position="45"/>
        <end position="56"/>
    </location>
</feature>
<sequence>RGRSAGVLNLLQPEGAGFPEHGHELAGEVQSHDPVGPADEVTAHEHRRHGGGRRRAAPAAAAEPPGQLPLHLHAPGVPVQVVHRRVDAQAAQQRRHHVAHAAVARREHHHRALRRQPRHVVHCHPLLCCCLFTGRF</sequence>
<name>A0A804NJS5_MAIZE</name>
<proteinExistence type="predicted"/>
<dbReference type="EnsemblPlants" id="Zm00001eb165760_T001">
    <property type="protein sequence ID" value="Zm00001eb165760_P001"/>
    <property type="gene ID" value="Zm00001eb165760"/>
</dbReference>
<organism evidence="2 3">
    <name type="scientific">Zea mays</name>
    <name type="common">Maize</name>
    <dbReference type="NCBI Taxonomy" id="4577"/>
    <lineage>
        <taxon>Eukaryota</taxon>
        <taxon>Viridiplantae</taxon>
        <taxon>Streptophyta</taxon>
        <taxon>Embryophyta</taxon>
        <taxon>Tracheophyta</taxon>
        <taxon>Spermatophyta</taxon>
        <taxon>Magnoliopsida</taxon>
        <taxon>Liliopsida</taxon>
        <taxon>Poales</taxon>
        <taxon>Poaceae</taxon>
        <taxon>PACMAD clade</taxon>
        <taxon>Panicoideae</taxon>
        <taxon>Andropogonodae</taxon>
        <taxon>Andropogoneae</taxon>
        <taxon>Tripsacinae</taxon>
        <taxon>Zea</taxon>
    </lineage>
</organism>
<dbReference type="Proteomes" id="UP000007305">
    <property type="component" value="Chromosome 4"/>
</dbReference>
<reference evidence="2" key="2">
    <citation type="submission" date="2019-07" db="EMBL/GenBank/DDBJ databases">
        <authorList>
            <person name="Seetharam A."/>
            <person name="Woodhouse M."/>
            <person name="Cannon E."/>
        </authorList>
    </citation>
    <scope>NUCLEOTIDE SEQUENCE [LARGE SCALE GENOMIC DNA]</scope>
    <source>
        <strain evidence="2">cv. B73</strain>
    </source>
</reference>
<accession>A0A804NJS5</accession>
<evidence type="ECO:0000256" key="1">
    <source>
        <dbReference type="SAM" id="MobiDB-lite"/>
    </source>
</evidence>
<keyword evidence="3" id="KW-1185">Reference proteome</keyword>
<dbReference type="FunCoup" id="A0A804NJS5">
    <property type="interactions" value="12"/>
</dbReference>
<protein>
    <submittedName>
        <fullName evidence="2">Uncharacterized protein</fullName>
    </submittedName>
</protein>
<reference evidence="2" key="3">
    <citation type="submission" date="2021-05" db="UniProtKB">
        <authorList>
            <consortium name="EnsemblPlants"/>
        </authorList>
    </citation>
    <scope>IDENTIFICATION</scope>
    <source>
        <strain evidence="2">cv. B73</strain>
    </source>
</reference>